<dbReference type="GO" id="GO:0000978">
    <property type="term" value="F:RNA polymerase II cis-regulatory region sequence-specific DNA binding"/>
    <property type="evidence" value="ECO:0007669"/>
    <property type="project" value="TreeGrafter"/>
</dbReference>
<dbReference type="PROSITE" id="PS50090">
    <property type="entry name" value="MYB_LIKE"/>
    <property type="match status" value="1"/>
</dbReference>
<comment type="subcellular location">
    <subcellularLocation>
        <location evidence="1">Nucleus</location>
    </subcellularLocation>
</comment>
<reference evidence="7" key="1">
    <citation type="submission" date="2017-01" db="EMBL/GenBank/DDBJ databases">
        <authorList>
            <person name="Wang Y."/>
            <person name="White M."/>
            <person name="Kvist S."/>
            <person name="Moncalvo J.-M."/>
        </authorList>
    </citation>
    <scope>NUCLEOTIDE SEQUENCE [LARGE SCALE GENOMIC DNA]</scope>
    <source>
        <strain evidence="7">COL-18-3</strain>
    </source>
</reference>
<dbReference type="InterPro" id="IPR009057">
    <property type="entry name" value="Homeodomain-like_sf"/>
</dbReference>
<keyword evidence="7" id="KW-1185">Reference proteome</keyword>
<dbReference type="SUPFAM" id="SSF46689">
    <property type="entry name" value="Homeodomain-like"/>
    <property type="match status" value="1"/>
</dbReference>
<dbReference type="Gene3D" id="1.10.10.60">
    <property type="entry name" value="Homeodomain-like"/>
    <property type="match status" value="1"/>
</dbReference>
<name>A0A1R1PJP3_ZANCU</name>
<dbReference type="InterPro" id="IPR001005">
    <property type="entry name" value="SANT/Myb"/>
</dbReference>
<accession>A0A1R1PJP3</accession>
<evidence type="ECO:0000256" key="3">
    <source>
        <dbReference type="ARBA" id="ARBA00023242"/>
    </source>
</evidence>
<evidence type="ECO:0000259" key="4">
    <source>
        <dbReference type="PROSITE" id="PS50090"/>
    </source>
</evidence>
<dbReference type="Pfam" id="PF00249">
    <property type="entry name" value="Myb_DNA-binding"/>
    <property type="match status" value="1"/>
</dbReference>
<dbReference type="PANTHER" id="PTHR46380:SF2">
    <property type="entry name" value="CYCLIN-D-BINDING MYB-LIKE TRANSCRIPTION FACTOR 1"/>
    <property type="match status" value="1"/>
</dbReference>
<dbReference type="GO" id="GO:0005634">
    <property type="term" value="C:nucleus"/>
    <property type="evidence" value="ECO:0007669"/>
    <property type="project" value="UniProtKB-SubCell"/>
</dbReference>
<proteinExistence type="predicted"/>
<feature type="domain" description="Myb-like" evidence="4">
    <location>
        <begin position="19"/>
        <end position="86"/>
    </location>
</feature>
<dbReference type="PANTHER" id="PTHR46380">
    <property type="entry name" value="CYCLIN-D-BINDING MYB-LIKE TRANSCRIPTION FACTOR 1"/>
    <property type="match status" value="1"/>
</dbReference>
<protein>
    <submittedName>
        <fullName evidence="6">Cyclin-D-binding Myb-like transcription factor 1</fullName>
    </submittedName>
</protein>
<dbReference type="AlphaFoldDB" id="A0A1R1PJP3"/>
<comment type="caution">
    <text evidence="6">The sequence shown here is derived from an EMBL/GenBank/DDBJ whole genome shotgun (WGS) entry which is preliminary data.</text>
</comment>
<evidence type="ECO:0000313" key="7">
    <source>
        <dbReference type="Proteomes" id="UP000188320"/>
    </source>
</evidence>
<keyword evidence="3" id="KW-0539">Nucleus</keyword>
<keyword evidence="2" id="KW-0238">DNA-binding</keyword>
<evidence type="ECO:0000259" key="5">
    <source>
        <dbReference type="PROSITE" id="PS51294"/>
    </source>
</evidence>
<gene>
    <name evidence="6" type="ORF">AX774_g5387</name>
</gene>
<organism evidence="6 7">
    <name type="scientific">Zancudomyces culisetae</name>
    <name type="common">Gut fungus</name>
    <name type="synonym">Smittium culisetae</name>
    <dbReference type="NCBI Taxonomy" id="1213189"/>
    <lineage>
        <taxon>Eukaryota</taxon>
        <taxon>Fungi</taxon>
        <taxon>Fungi incertae sedis</taxon>
        <taxon>Zoopagomycota</taxon>
        <taxon>Kickxellomycotina</taxon>
        <taxon>Harpellomycetes</taxon>
        <taxon>Harpellales</taxon>
        <taxon>Legeriomycetaceae</taxon>
        <taxon>Zancudomyces</taxon>
    </lineage>
</organism>
<sequence length="176" mass="20320">MGRTGTNCRDRWRYIKPNKSTRQTGPWTKEETRLLIDSIYKLRKKADIQPYKVVYGAKISVSWEQIASLVQTRNAAQCRGKWNGFNTKHDNDIELAAQWTRSMDLLLIRAIKNAYLTHNARIPWKKVVAELSSSNVAANCHTARERWDHLKRSVLGYKTMKPVDVADFLETKLATS</sequence>
<dbReference type="OrthoDB" id="39591at2759"/>
<feature type="domain" description="HTH myb-type" evidence="5">
    <location>
        <begin position="1"/>
        <end position="19"/>
    </location>
</feature>
<dbReference type="InterPro" id="IPR051651">
    <property type="entry name" value="DMTF1_DNA-bind_reg"/>
</dbReference>
<dbReference type="GO" id="GO:0000981">
    <property type="term" value="F:DNA-binding transcription factor activity, RNA polymerase II-specific"/>
    <property type="evidence" value="ECO:0007669"/>
    <property type="project" value="TreeGrafter"/>
</dbReference>
<dbReference type="Proteomes" id="UP000188320">
    <property type="component" value="Unassembled WGS sequence"/>
</dbReference>
<dbReference type="InterPro" id="IPR017930">
    <property type="entry name" value="Myb_dom"/>
</dbReference>
<dbReference type="CDD" id="cd00167">
    <property type="entry name" value="SANT"/>
    <property type="match status" value="1"/>
</dbReference>
<evidence type="ECO:0000256" key="1">
    <source>
        <dbReference type="ARBA" id="ARBA00004123"/>
    </source>
</evidence>
<evidence type="ECO:0000256" key="2">
    <source>
        <dbReference type="ARBA" id="ARBA00023125"/>
    </source>
</evidence>
<dbReference type="SMART" id="SM00717">
    <property type="entry name" value="SANT"/>
    <property type="match status" value="1"/>
</dbReference>
<dbReference type="EMBL" id="LSSK01000960">
    <property type="protein sequence ID" value="OMH81157.1"/>
    <property type="molecule type" value="Genomic_DNA"/>
</dbReference>
<dbReference type="PROSITE" id="PS51294">
    <property type="entry name" value="HTH_MYB"/>
    <property type="match status" value="1"/>
</dbReference>
<evidence type="ECO:0000313" key="6">
    <source>
        <dbReference type="EMBL" id="OMH81157.1"/>
    </source>
</evidence>